<dbReference type="InterPro" id="IPR000089">
    <property type="entry name" value="Biotin_lipoyl"/>
</dbReference>
<feature type="compositionally biased region" description="Low complexity" evidence="9">
    <location>
        <begin position="172"/>
        <end position="203"/>
    </location>
</feature>
<feature type="compositionally biased region" description="Low complexity" evidence="9">
    <location>
        <begin position="116"/>
        <end position="129"/>
    </location>
</feature>
<dbReference type="InterPro" id="IPR045257">
    <property type="entry name" value="E2/Pdx1"/>
</dbReference>
<evidence type="ECO:0000256" key="8">
    <source>
        <dbReference type="RuleBase" id="RU361137"/>
    </source>
</evidence>
<comment type="cofactor">
    <cofactor evidence="8">
        <name>(R)-lipoate</name>
        <dbReference type="ChEBI" id="CHEBI:83088"/>
    </cofactor>
    <text evidence="8">Binds 1 lipoyl cofactor covalently.</text>
</comment>
<evidence type="ECO:0000313" key="12">
    <source>
        <dbReference type="EMBL" id="AJD52179.1"/>
    </source>
</evidence>
<name>A0AB72UD76_9PROT</name>
<dbReference type="Gene3D" id="3.30.559.10">
    <property type="entry name" value="Chloramphenicol acetyltransferase-like domain"/>
    <property type="match status" value="1"/>
</dbReference>
<dbReference type="FunFam" id="2.40.50.100:FF:000010">
    <property type="entry name" value="Acetyltransferase component of pyruvate dehydrogenase complex"/>
    <property type="match status" value="1"/>
</dbReference>
<dbReference type="PROSITE" id="PS51826">
    <property type="entry name" value="PSBD"/>
    <property type="match status" value="1"/>
</dbReference>
<evidence type="ECO:0000256" key="4">
    <source>
        <dbReference type="ARBA" id="ARBA00022823"/>
    </source>
</evidence>
<dbReference type="InterPro" id="IPR001078">
    <property type="entry name" value="2-oxoacid_DH_actylTfrase"/>
</dbReference>
<dbReference type="Pfam" id="PF00198">
    <property type="entry name" value="2-oxoacid_dh"/>
    <property type="match status" value="1"/>
</dbReference>
<keyword evidence="5 8" id="KW-0012">Acyltransferase</keyword>
<dbReference type="CDD" id="cd06849">
    <property type="entry name" value="lipoyl_domain"/>
    <property type="match status" value="1"/>
</dbReference>
<feature type="domain" description="Peripheral subunit-binding (PSBD)" evidence="11">
    <location>
        <begin position="137"/>
        <end position="174"/>
    </location>
</feature>
<protein>
    <recommendedName>
        <fullName evidence="8">Acetyltransferase component of pyruvate dehydrogenase complex</fullName>
        <ecNumber evidence="8">2.3.1.12</ecNumber>
    </recommendedName>
</protein>
<dbReference type="PANTHER" id="PTHR23151:SF90">
    <property type="entry name" value="DIHYDROLIPOYLLYSINE-RESIDUE ACETYLTRANSFERASE COMPONENT OF PYRUVATE DEHYDROGENASE COMPLEX, MITOCHONDRIAL-RELATED"/>
    <property type="match status" value="1"/>
</dbReference>
<dbReference type="GO" id="GO:0045254">
    <property type="term" value="C:pyruvate dehydrogenase complex"/>
    <property type="evidence" value="ECO:0007669"/>
    <property type="project" value="UniProtKB-UniRule"/>
</dbReference>
<dbReference type="AlphaFoldDB" id="A0AB72UD76"/>
<dbReference type="Pfam" id="PF02817">
    <property type="entry name" value="E3_binding"/>
    <property type="match status" value="1"/>
</dbReference>
<evidence type="ECO:0000259" key="11">
    <source>
        <dbReference type="PROSITE" id="PS51826"/>
    </source>
</evidence>
<evidence type="ECO:0000256" key="3">
    <source>
        <dbReference type="ARBA" id="ARBA00022679"/>
    </source>
</evidence>
<dbReference type="NCBIfam" id="TIGR01349">
    <property type="entry name" value="PDHac_trf_mito"/>
    <property type="match status" value="1"/>
</dbReference>
<dbReference type="Gene3D" id="4.10.320.10">
    <property type="entry name" value="E3-binding domain"/>
    <property type="match status" value="1"/>
</dbReference>
<evidence type="ECO:0000256" key="9">
    <source>
        <dbReference type="SAM" id="MobiDB-lite"/>
    </source>
</evidence>
<evidence type="ECO:0000313" key="13">
    <source>
        <dbReference type="Proteomes" id="UP000007127"/>
    </source>
</evidence>
<dbReference type="Gene3D" id="2.40.50.100">
    <property type="match status" value="1"/>
</dbReference>
<dbReference type="InterPro" id="IPR011053">
    <property type="entry name" value="Single_hybrid_motif"/>
</dbReference>
<dbReference type="EC" id="2.3.1.12" evidence="8"/>
<dbReference type="KEGG" id="txi:TH3_10315"/>
<comment type="function">
    <text evidence="6">The pyruvate dehydrogenase complex catalyzes the overall conversion of pyruvate to acetyl-CoA and CO(2). It contains multiple copies of three enzymatic components: pyruvate dehydrogenase (E1), dihydrolipoamide acetyltransferase (E2) and lipoamide dehydrogenase (E3).</text>
</comment>
<feature type="region of interest" description="Disordered" evidence="9">
    <location>
        <begin position="86"/>
        <end position="135"/>
    </location>
</feature>
<gene>
    <name evidence="12" type="ORF">TH3_10315</name>
</gene>
<evidence type="ECO:0000256" key="6">
    <source>
        <dbReference type="ARBA" id="ARBA00025211"/>
    </source>
</evidence>
<comment type="subunit">
    <text evidence="2">Forms a 24-polypeptide structural core with octahedral symmetry.</text>
</comment>
<dbReference type="PROSITE" id="PS00189">
    <property type="entry name" value="LIPOYL"/>
    <property type="match status" value="1"/>
</dbReference>
<keyword evidence="4 8" id="KW-0450">Lipoyl</keyword>
<feature type="region of interest" description="Disordered" evidence="9">
    <location>
        <begin position="172"/>
        <end position="217"/>
    </location>
</feature>
<organism evidence="12 13">
    <name type="scientific">Thalassospira xiamenensis M-5 = DSM 17429</name>
    <dbReference type="NCBI Taxonomy" id="1123366"/>
    <lineage>
        <taxon>Bacteria</taxon>
        <taxon>Pseudomonadati</taxon>
        <taxon>Pseudomonadota</taxon>
        <taxon>Alphaproteobacteria</taxon>
        <taxon>Rhodospirillales</taxon>
        <taxon>Thalassospiraceae</taxon>
        <taxon>Thalassospira</taxon>
    </lineage>
</organism>
<dbReference type="InterPro" id="IPR003016">
    <property type="entry name" value="2-oxoA_DH_lipoyl-BS"/>
</dbReference>
<sequence>MPVKILMPALSPTMTEGTLAKWLVKEGDTVESGDVIAEIETDKATMEVEAVDEGKIGKILVYEGSEGVAVNEVIALLLEEGEDASALDGADTSSASVGGGDAEPAAEAPKQEASKPEAAPAKGLAPAAPVSGGDRIKASPLARRIAANEGVDLGKVEGSGPRGRVVKRDVEAAMSSKPADKAASAAASSAPAGEKPAAAPQAPVASGWNPDLTGLPEYEEIPNSSMRKVIARRLTQSKQQVPHFYLTVDCELDNLLATRKQLNEKAGEGVKVSVNDFVIRAASIALKRVPAANAVWTDAAILQSKQQDISVAVAIEGGLITPVIRNAGGKGLAEISTEMKALAGKAREGKLKPEEFQGGTFSVSNLGMFGIKEFSAIINPPQGCILAVGAGEQRAVVKDGALAIATVMSCTLSVDHRVVDGAIGAEFMAEFKKLIEDPLSMLL</sequence>
<dbReference type="InterPro" id="IPR036625">
    <property type="entry name" value="E3-bd_dom_sf"/>
</dbReference>
<dbReference type="GeneID" id="31927732"/>
<keyword evidence="3 8" id="KW-0808">Transferase</keyword>
<dbReference type="PROSITE" id="PS50968">
    <property type="entry name" value="BIOTINYL_LIPOYL"/>
    <property type="match status" value="1"/>
</dbReference>
<feature type="domain" description="Lipoyl-binding" evidence="10">
    <location>
        <begin position="2"/>
        <end position="78"/>
    </location>
</feature>
<dbReference type="PANTHER" id="PTHR23151">
    <property type="entry name" value="DIHYDROLIPOAMIDE ACETYL/SUCCINYL-TRANSFERASE-RELATED"/>
    <property type="match status" value="1"/>
</dbReference>
<dbReference type="InterPro" id="IPR023213">
    <property type="entry name" value="CAT-like_dom_sf"/>
</dbReference>
<comment type="catalytic activity">
    <reaction evidence="7 8">
        <text>N(6)-[(R)-dihydrolipoyl]-L-lysyl-[protein] + acetyl-CoA = N(6)-[(R)-S(8)-acetyldihydrolipoyl]-L-lysyl-[protein] + CoA</text>
        <dbReference type="Rhea" id="RHEA:17017"/>
        <dbReference type="Rhea" id="RHEA-COMP:10475"/>
        <dbReference type="Rhea" id="RHEA-COMP:10478"/>
        <dbReference type="ChEBI" id="CHEBI:57287"/>
        <dbReference type="ChEBI" id="CHEBI:57288"/>
        <dbReference type="ChEBI" id="CHEBI:83100"/>
        <dbReference type="ChEBI" id="CHEBI:83111"/>
        <dbReference type="EC" id="2.3.1.12"/>
    </reaction>
</comment>
<evidence type="ECO:0000256" key="1">
    <source>
        <dbReference type="ARBA" id="ARBA00007317"/>
    </source>
</evidence>
<dbReference type="GO" id="GO:0004742">
    <property type="term" value="F:dihydrolipoyllysine-residue acetyltransferase activity"/>
    <property type="evidence" value="ECO:0007669"/>
    <property type="project" value="UniProtKB-UniRule"/>
</dbReference>
<dbReference type="FunFam" id="3.30.559.10:FF:000003">
    <property type="entry name" value="Acetyltransferase component of pyruvate dehydrogenase complex"/>
    <property type="match status" value="1"/>
</dbReference>
<evidence type="ECO:0000256" key="2">
    <source>
        <dbReference type="ARBA" id="ARBA00011484"/>
    </source>
</evidence>
<evidence type="ECO:0000259" key="10">
    <source>
        <dbReference type="PROSITE" id="PS50968"/>
    </source>
</evidence>
<dbReference type="SUPFAM" id="SSF47005">
    <property type="entry name" value="Peripheral subunit-binding domain of 2-oxo acid dehydrogenase complex"/>
    <property type="match status" value="1"/>
</dbReference>
<dbReference type="InterPro" id="IPR006257">
    <property type="entry name" value="LAT1"/>
</dbReference>
<dbReference type="GO" id="GO:0006086">
    <property type="term" value="P:pyruvate decarboxylation to acetyl-CoA"/>
    <property type="evidence" value="ECO:0007669"/>
    <property type="project" value="InterPro"/>
</dbReference>
<evidence type="ECO:0000256" key="7">
    <source>
        <dbReference type="ARBA" id="ARBA00048370"/>
    </source>
</evidence>
<dbReference type="SUPFAM" id="SSF52777">
    <property type="entry name" value="CoA-dependent acyltransferases"/>
    <property type="match status" value="1"/>
</dbReference>
<dbReference type="SUPFAM" id="SSF51230">
    <property type="entry name" value="Single hybrid motif"/>
    <property type="match status" value="1"/>
</dbReference>
<evidence type="ECO:0000256" key="5">
    <source>
        <dbReference type="ARBA" id="ARBA00023315"/>
    </source>
</evidence>
<dbReference type="RefSeq" id="WP_007089470.1">
    <property type="nucleotide sequence ID" value="NZ_CP004388.1"/>
</dbReference>
<comment type="similarity">
    <text evidence="1 8">Belongs to the 2-oxoacid dehydrogenase family.</text>
</comment>
<accession>A0AB72UD76</accession>
<dbReference type="InterPro" id="IPR004167">
    <property type="entry name" value="PSBD"/>
</dbReference>
<reference evidence="12 13" key="1">
    <citation type="journal article" date="2012" name="J. Bacteriol.">
        <title>Genome sequence of Thalassospira xiamenensis type strain M-5.</title>
        <authorList>
            <person name="Lai Q."/>
            <person name="Shao Z."/>
        </authorList>
    </citation>
    <scope>NUCLEOTIDE SEQUENCE [LARGE SCALE GENOMIC DNA]</scope>
    <source>
        <strain evidence="12 13">M-5</strain>
    </source>
</reference>
<dbReference type="Proteomes" id="UP000007127">
    <property type="component" value="Chromosome"/>
</dbReference>
<dbReference type="EMBL" id="CP004388">
    <property type="protein sequence ID" value="AJD52179.1"/>
    <property type="molecule type" value="Genomic_DNA"/>
</dbReference>
<dbReference type="Pfam" id="PF00364">
    <property type="entry name" value="Biotin_lipoyl"/>
    <property type="match status" value="1"/>
</dbReference>
<proteinExistence type="inferred from homology"/>